<feature type="transmembrane region" description="Helical" evidence="2">
    <location>
        <begin position="100"/>
        <end position="121"/>
    </location>
</feature>
<feature type="region of interest" description="Disordered" evidence="1">
    <location>
        <begin position="659"/>
        <end position="682"/>
    </location>
</feature>
<protein>
    <recommendedName>
        <fullName evidence="5">Type IV secretion system protein</fullName>
    </recommendedName>
</protein>
<accession>A0A160MHX1</accession>
<reference evidence="3 4" key="1">
    <citation type="submission" date="2016-04" db="EMBL/GenBank/DDBJ databases">
        <title>Complete genome sequence of Bacillus oceanisediminis strain 2691.</title>
        <authorList>
            <person name="Jeong H."/>
            <person name="Kim H.J."/>
            <person name="Lee D.-W."/>
        </authorList>
    </citation>
    <scope>NUCLEOTIDE SEQUENCE [LARGE SCALE GENOMIC DNA]</scope>
    <source>
        <strain evidence="3 4">2691</strain>
        <plasmid evidence="4">pbo1</plasmid>
    </source>
</reference>
<dbReference type="Proteomes" id="UP000077856">
    <property type="component" value="Plasmid pBO1"/>
</dbReference>
<keyword evidence="2" id="KW-0812">Transmembrane</keyword>
<feature type="transmembrane region" description="Helical" evidence="2">
    <location>
        <begin position="54"/>
        <end position="79"/>
    </location>
</feature>
<feature type="transmembrane region" description="Helical" evidence="2">
    <location>
        <begin position="152"/>
        <end position="171"/>
    </location>
</feature>
<feature type="transmembrane region" description="Helical" evidence="2">
    <location>
        <begin position="178"/>
        <end position="196"/>
    </location>
</feature>
<evidence type="ECO:0000256" key="2">
    <source>
        <dbReference type="SAM" id="Phobius"/>
    </source>
</evidence>
<proteinExistence type="predicted"/>
<evidence type="ECO:0000313" key="3">
    <source>
        <dbReference type="EMBL" id="AND43092.1"/>
    </source>
</evidence>
<sequence length="1361" mass="145415">MQDKIMDIFESLFEKMLEWILGPFKDLDTLKGLIYDTGKEEYYYGVFNEDQFGVIAQGMAVMQSLSVGFILVSIILAGMRISSSGINPSNRTYTFEYFKDFILVAILFFNLSTIFEIMYSVNEMFVSTFSSAKEVMDGDIAKQATTFLKQGVLGGLIIGLVLLGLSIWANFYYMMRTLTLMILTIMSPLAVALYLIPQTKGITAGLFKEYAGTVFVQSVHAGVYWVIAAIAGANPGIGSILLYIIFIPVTESIRSLLGLGGQMNDRLSKTAAMMGGSALMGVAGAVKGALSGQSVAQSLRSAAGQVAKNAKGGKDGTEEDGAKGLLAGAGTDIGSTSRAERMLKAGEIFSKGGKAVFGAAGAIAGSPMGPVASIAGSTLGFSAGGAIGGVAGRAGMAGAELLADRAKAGFKVGKNKFDGLKNAEAHADEKLANTLADKETSQWAGENKDAFLKDIKERFPDATDREINQMWDKQVASKQSDFLEKARSTVKGLKAQNGKLAKASDLVDSTVNNLTNDWARNNEDTFKQNYDAAHPLPANATEAEKNKHNQNKNEAWNQKIAEKRNAINGVAVAAASKLGFGKLDGQSFINKDDFISEVGNQVGSVLGMNGKQESLGAVKDAINSVNLNRAKATDLINTSVGGLTKEWASKNKEAFMRNYDNENPLPTNASTEEKTMHQQSKEAAWNQALGQKQNAIKNAAISVASKLGNGSPVDSSSINKEEFVNQLGNKVSSITGFNNPESIQAVKAATNGVKVGQAQGSELIGATVSNLTSKWAKNNRESFMKNYDMSNPLPADASSDTIQTHNQNREVAWQNAVAGKRNIISQIASKAASKLGYIPSSTNSYINKDDFVNEVGNEVGAVIGAGQSASLLAVRGATSAVKNASLYSGKSVNTPFLRNQLASMQTNKQRDAFVEQHISSNPGATRQEAVQEWNTSHAPSQFQKNLNALANPVSGLPRHIPLDHRLIGGGSFVRGASALSAGVASGVLESTGIISGPKAVGQFLNDTKMGAFGTALVTDTKTAWENRNPVKNPVTAGADSVGIGLKNAWSAADNHVAQNVVGKQAGFRNTVAYSVGILGGVKGYKAGANYAAGGTQVTKAFGLRGWNPYNNAVNQKSPDVAEISEIEQMAQTIIGDDGQKTLASGAVRMVTTKGQTVLQVRTKSGQLQTVSRIGSGDSSLKKGETLYQDLSIQDGQLTPTSNVYQEDSGGGRVNLNRTINVNPNKLVANRNTPKTPRVVKEVQSYNQLVDSGQYYLKNAMSEMSNIEMIVDRNRSYLQGVKNGQTYRISPYGPGDTRISPDETQKITCEMRNNKLIPNNTDGYTTSLKPEDLVAYRPANKRNMMRKQNDKFRNKAFVEGLR</sequence>
<keyword evidence="3" id="KW-0614">Plasmid</keyword>
<dbReference type="RefSeq" id="WP_019380454.1">
    <property type="nucleotide sequence ID" value="NZ_CP015507.1"/>
</dbReference>
<dbReference type="KEGG" id="bon:A361_28405"/>
<keyword evidence="2" id="KW-1133">Transmembrane helix</keyword>
<organism evidence="3 4">
    <name type="scientific">Cytobacillus oceanisediminis 2691</name>
    <dbReference type="NCBI Taxonomy" id="1196031"/>
    <lineage>
        <taxon>Bacteria</taxon>
        <taxon>Bacillati</taxon>
        <taxon>Bacillota</taxon>
        <taxon>Bacilli</taxon>
        <taxon>Bacillales</taxon>
        <taxon>Bacillaceae</taxon>
        <taxon>Cytobacillus</taxon>
    </lineage>
</organism>
<geneLocation type="plasmid" evidence="4">
    <name>pbo1</name>
</geneLocation>
<keyword evidence="2" id="KW-0472">Membrane</keyword>
<evidence type="ECO:0000256" key="1">
    <source>
        <dbReference type="SAM" id="MobiDB-lite"/>
    </source>
</evidence>
<feature type="compositionally biased region" description="Basic and acidic residues" evidence="1">
    <location>
        <begin position="671"/>
        <end position="680"/>
    </location>
</feature>
<dbReference type="EMBL" id="CP015507">
    <property type="protein sequence ID" value="AND43092.1"/>
    <property type="molecule type" value="Genomic_DNA"/>
</dbReference>
<gene>
    <name evidence="3" type="ORF">A361_28405</name>
</gene>
<evidence type="ECO:0000313" key="4">
    <source>
        <dbReference type="Proteomes" id="UP000077856"/>
    </source>
</evidence>
<dbReference type="eggNOG" id="ENOG5033MZ4">
    <property type="taxonomic scope" value="Bacteria"/>
</dbReference>
<evidence type="ECO:0008006" key="5">
    <source>
        <dbReference type="Google" id="ProtNLM"/>
    </source>
</evidence>
<feature type="transmembrane region" description="Helical" evidence="2">
    <location>
        <begin position="223"/>
        <end position="249"/>
    </location>
</feature>
<name>A0A160MHX1_9BACI</name>